<gene>
    <name evidence="1" type="ordered locus">bpr_I2949</name>
</gene>
<proteinExistence type="predicted"/>
<dbReference type="eggNOG" id="ENOG502Z916">
    <property type="taxonomic scope" value="Bacteria"/>
</dbReference>
<keyword evidence="2" id="KW-1185">Reference proteome</keyword>
<accession>E0RVZ7</accession>
<name>E0RVZ7_BUTPB</name>
<dbReference type="HOGENOM" id="CLU_958785_0_0_9"/>
<evidence type="ECO:0000313" key="2">
    <source>
        <dbReference type="Proteomes" id="UP000001299"/>
    </source>
</evidence>
<dbReference type="STRING" id="515622.bpr_I2949"/>
<organism evidence="1 2">
    <name type="scientific">Butyrivibrio proteoclasticus (strain ATCC 51982 / DSM 14932 / B316)</name>
    <name type="common">Clostridium proteoclasticum</name>
    <dbReference type="NCBI Taxonomy" id="515622"/>
    <lineage>
        <taxon>Bacteria</taxon>
        <taxon>Bacillati</taxon>
        <taxon>Bacillota</taxon>
        <taxon>Clostridia</taxon>
        <taxon>Lachnospirales</taxon>
        <taxon>Lachnospiraceae</taxon>
        <taxon>Butyrivibrio</taxon>
    </lineage>
</organism>
<dbReference type="Pfam" id="PF12997">
    <property type="entry name" value="DUF3881"/>
    <property type="match status" value="1"/>
</dbReference>
<sequence>MHKFLRCVGFSKIKNRKELTALITACIQDATRRSYVSTEDDGMVAEFTRDFADDIGLAVCGEFDEEDKFIYEYYYPYLIPSGVSTEEDLNVERHAATISYEGVCNEPRVGVTLIFYLLNMIPYMKYENEKNFPIRGTTLSLSALSTKGQILMPIAKTEEEKEVARKKNNYRNKLINNARKGDDTAIESLTLDDMDIYTSISKKIRKNDVYSLVDSYFMPFGVECDHYSVLGEITATRKVTNRFTGEIVHIMRINCNDLEFDLGINEIDLLGEPAVGRRFKGNIWMQGQINYPDSKDNKGN</sequence>
<dbReference type="InterPro" id="IPR024541">
    <property type="entry name" value="DUF3881"/>
</dbReference>
<dbReference type="KEGG" id="bpb:bpr_I2949"/>
<dbReference type="EMBL" id="CP001810">
    <property type="protein sequence ID" value="ADL35679.1"/>
    <property type="molecule type" value="Genomic_DNA"/>
</dbReference>
<reference evidence="1 2" key="1">
    <citation type="journal article" date="2010" name="PLoS ONE">
        <title>The glycobiome of the rumen bacterium Butyrivibrio proteoclasticus B316(T) highlights adaptation to a polysaccharide-rich environment.</title>
        <authorList>
            <person name="Kelly W.J."/>
            <person name="Leahy S.C."/>
            <person name="Altermann E."/>
            <person name="Yeoman C.J."/>
            <person name="Dunne J.C."/>
            <person name="Kong Z."/>
            <person name="Pacheco D.M."/>
            <person name="Li D."/>
            <person name="Noel S.J."/>
            <person name="Moon C.D."/>
            <person name="Cookson A.L."/>
            <person name="Attwood G.T."/>
        </authorList>
    </citation>
    <scope>NUCLEOTIDE SEQUENCE [LARGE SCALE GENOMIC DNA]</scope>
    <source>
        <strain evidence="2">ATCC 51982 / DSM 14932 / B316</strain>
    </source>
</reference>
<dbReference type="Proteomes" id="UP000001299">
    <property type="component" value="Chromosome 1"/>
</dbReference>
<dbReference type="RefSeq" id="WP_013282331.1">
    <property type="nucleotide sequence ID" value="NC_014387.1"/>
</dbReference>
<dbReference type="AlphaFoldDB" id="E0RVZ7"/>
<evidence type="ECO:0000313" key="1">
    <source>
        <dbReference type="EMBL" id="ADL35679.1"/>
    </source>
</evidence>
<protein>
    <submittedName>
        <fullName evidence="1">Uncharacterized protein</fullName>
    </submittedName>
</protein>